<evidence type="ECO:0000313" key="7">
    <source>
        <dbReference type="Proteomes" id="UP000094828"/>
    </source>
</evidence>
<dbReference type="EMBL" id="LYDR01000010">
    <property type="protein sequence ID" value="ODA36619.1"/>
    <property type="molecule type" value="Genomic_DNA"/>
</dbReference>
<keyword evidence="4" id="KW-0812">Transmembrane</keyword>
<dbReference type="STRING" id="1841610.A6X21_15925"/>
<keyword evidence="4" id="KW-0472">Membrane</keyword>
<dbReference type="GO" id="GO:0008171">
    <property type="term" value="F:O-methyltransferase activity"/>
    <property type="evidence" value="ECO:0007669"/>
    <property type="project" value="InterPro"/>
</dbReference>
<accession>A0A1C3ETT7</accession>
<dbReference type="Gene3D" id="1.10.10.10">
    <property type="entry name" value="Winged helix-like DNA-binding domain superfamily/Winged helix DNA-binding domain"/>
    <property type="match status" value="1"/>
</dbReference>
<evidence type="ECO:0000256" key="3">
    <source>
        <dbReference type="ARBA" id="ARBA00022691"/>
    </source>
</evidence>
<keyword evidence="7" id="KW-1185">Reference proteome</keyword>
<dbReference type="PANTHER" id="PTHR43712">
    <property type="entry name" value="PUTATIVE (AFU_ORTHOLOGUE AFUA_4G14580)-RELATED"/>
    <property type="match status" value="1"/>
</dbReference>
<dbReference type="SUPFAM" id="SSF46785">
    <property type="entry name" value="Winged helix' DNA-binding domain"/>
    <property type="match status" value="1"/>
</dbReference>
<dbReference type="Pfam" id="PF00891">
    <property type="entry name" value="Methyltransf_2"/>
    <property type="match status" value="1"/>
</dbReference>
<proteinExistence type="predicted"/>
<dbReference type="Gene3D" id="1.10.287.1350">
    <property type="match status" value="1"/>
</dbReference>
<evidence type="ECO:0000259" key="5">
    <source>
        <dbReference type="Pfam" id="PF00891"/>
    </source>
</evidence>
<dbReference type="SUPFAM" id="SSF53335">
    <property type="entry name" value="S-adenosyl-L-methionine-dependent methyltransferases"/>
    <property type="match status" value="1"/>
</dbReference>
<comment type="caution">
    <text evidence="6">The sequence shown here is derived from an EMBL/GenBank/DDBJ whole genome shotgun (WGS) entry which is preliminary data.</text>
</comment>
<dbReference type="OrthoDB" id="7418600at2"/>
<dbReference type="AlphaFoldDB" id="A0A1C3ETT7"/>
<sequence length="387" mass="43588">MPTTHARISAVQSELFPKFHHVSAYEIGPISRSWLERIGDWLHGRLVRRFVRWNSESMAFLVSQLPIMFGAVAAMVRLGGFEALLKRPQSLEELAETLHVDAHSLLHILRPLAAMHFIDRDVHDIYSIGPLGREYTSQGRQPFAAWVELVDRIQVPVMSQLPDAIRAGEPLTRYVYHKTCWEVMAEHPGTCELHDLACGRWTELCVDQVARCYDFSNVKTLIDIGGGRGAFLSAMLRAAPHVTGAVYDRQETHAAAGEMFCEKGVADRAEHLVGNFFEEVPAGRDLYTIKHVLHDWDDESVRKILSNIRRAMSAHSKLLIVEGSVDHDVAPGEIVRSLFDLHQYAATWGCSRTFDEFARLCAESGLHLQRVIPTRLIDPQILECVPA</sequence>
<feature type="transmembrane region" description="Helical" evidence="4">
    <location>
        <begin position="58"/>
        <end position="80"/>
    </location>
</feature>
<dbReference type="PROSITE" id="PS51683">
    <property type="entry name" value="SAM_OMT_II"/>
    <property type="match status" value="1"/>
</dbReference>
<protein>
    <recommendedName>
        <fullName evidence="5">O-methyltransferase C-terminal domain-containing protein</fullName>
    </recommendedName>
</protein>
<dbReference type="GO" id="GO:0032259">
    <property type="term" value="P:methylation"/>
    <property type="evidence" value="ECO:0007669"/>
    <property type="project" value="UniProtKB-KW"/>
</dbReference>
<dbReference type="InterPro" id="IPR001077">
    <property type="entry name" value="COMT_C"/>
</dbReference>
<keyword evidence="1" id="KW-0489">Methyltransferase</keyword>
<keyword evidence="3" id="KW-0949">S-adenosyl-L-methionine</keyword>
<reference evidence="6 7" key="1">
    <citation type="submission" date="2016-05" db="EMBL/GenBank/DDBJ databases">
        <title>Genomic and physiological characterization of Planctopirus sp. isolated from fresh water lake.</title>
        <authorList>
            <person name="Subhash Y."/>
            <person name="Ramana C."/>
        </authorList>
    </citation>
    <scope>NUCLEOTIDE SEQUENCE [LARGE SCALE GENOMIC DNA]</scope>
    <source>
        <strain evidence="6 7">JC280</strain>
    </source>
</reference>
<keyword evidence="2" id="KW-0808">Transferase</keyword>
<dbReference type="InterPro" id="IPR036388">
    <property type="entry name" value="WH-like_DNA-bd_sf"/>
</dbReference>
<evidence type="ECO:0000256" key="4">
    <source>
        <dbReference type="SAM" id="Phobius"/>
    </source>
</evidence>
<feature type="domain" description="O-methyltransferase C-terminal" evidence="5">
    <location>
        <begin position="160"/>
        <end position="365"/>
    </location>
</feature>
<dbReference type="InterPro" id="IPR036390">
    <property type="entry name" value="WH_DNA-bd_sf"/>
</dbReference>
<evidence type="ECO:0000256" key="1">
    <source>
        <dbReference type="ARBA" id="ARBA00022603"/>
    </source>
</evidence>
<dbReference type="PANTHER" id="PTHR43712:SF2">
    <property type="entry name" value="O-METHYLTRANSFERASE CICE"/>
    <property type="match status" value="1"/>
</dbReference>
<dbReference type="Gene3D" id="3.40.50.150">
    <property type="entry name" value="Vaccinia Virus protein VP39"/>
    <property type="match status" value="1"/>
</dbReference>
<dbReference type="Proteomes" id="UP000094828">
    <property type="component" value="Unassembled WGS sequence"/>
</dbReference>
<dbReference type="InterPro" id="IPR029063">
    <property type="entry name" value="SAM-dependent_MTases_sf"/>
</dbReference>
<gene>
    <name evidence="6" type="ORF">A6X21_15925</name>
</gene>
<dbReference type="InterPro" id="IPR016461">
    <property type="entry name" value="COMT-like"/>
</dbReference>
<organism evidence="6 7">
    <name type="scientific">Planctopirus hydrillae</name>
    <dbReference type="NCBI Taxonomy" id="1841610"/>
    <lineage>
        <taxon>Bacteria</taxon>
        <taxon>Pseudomonadati</taxon>
        <taxon>Planctomycetota</taxon>
        <taxon>Planctomycetia</taxon>
        <taxon>Planctomycetales</taxon>
        <taxon>Planctomycetaceae</taxon>
        <taxon>Planctopirus</taxon>
    </lineage>
</organism>
<name>A0A1C3ETT7_9PLAN</name>
<keyword evidence="4" id="KW-1133">Transmembrane helix</keyword>
<evidence type="ECO:0000313" key="6">
    <source>
        <dbReference type="EMBL" id="ODA36619.1"/>
    </source>
</evidence>
<evidence type="ECO:0000256" key="2">
    <source>
        <dbReference type="ARBA" id="ARBA00022679"/>
    </source>
</evidence>